<proteinExistence type="predicted"/>
<comment type="caution">
    <text evidence="5">The sequence shown here is derived from an EMBL/GenBank/DDBJ whole genome shotgun (WGS) entry which is preliminary data.</text>
</comment>
<keyword evidence="3" id="KW-0786">Thiamine pyrophosphate</keyword>
<dbReference type="EMBL" id="BOOU01000049">
    <property type="protein sequence ID" value="GII78496.1"/>
    <property type="molecule type" value="Genomic_DNA"/>
</dbReference>
<dbReference type="GO" id="GO:0016491">
    <property type="term" value="F:oxidoreductase activity"/>
    <property type="evidence" value="ECO:0007669"/>
    <property type="project" value="UniProtKB-KW"/>
</dbReference>
<dbReference type="PANTHER" id="PTHR43257:SF2">
    <property type="entry name" value="PYRUVATE DEHYDROGENASE E1 COMPONENT SUBUNIT BETA"/>
    <property type="match status" value="1"/>
</dbReference>
<sequence length="345" mass="35366">MTTTTPAAATAPDAAPGAAQPATATFAAALCAAQHDAMRLDETIVLLGQDVRAGFPFGATKGLVDVFGPDRVVNTPISEAATMGCGVGAALGGIRPVVEVDFAGFLLLGLDQLVNNGAKLRYMSGGQASVPLVVRVGQGPLGSFAAQHSQTQHAYLAGIPGLTVLAPATAQQAYDAMRWALVQDDPVVLLEDMRLYRRGGPLTRGPVPGSVTSTVHRPGTDLTILTFGHGVVTALQAAQEVAARGIDVEVLGLDSLNPLDVAGVARSVRRTGRVLCLADDPPLFGTAATLSLVATTEAHDVLRAPVLSLGGRAVPTPYTPGLEALVYPTPGAAAEAITTLMKWTD</sequence>
<gene>
    <name evidence="5" type="primary">pdhB2</name>
    <name evidence="5" type="ORF">Sru01_34780</name>
</gene>
<protein>
    <submittedName>
        <fullName evidence="5">TPP-dependent acetoin dehydrogenase complex, E1 protein subunit beta</fullName>
    </submittedName>
</protein>
<name>A0A919R501_9ACTN</name>
<evidence type="ECO:0000256" key="1">
    <source>
        <dbReference type="ARBA" id="ARBA00001964"/>
    </source>
</evidence>
<dbReference type="InterPro" id="IPR029061">
    <property type="entry name" value="THDP-binding"/>
</dbReference>
<keyword evidence="2" id="KW-0560">Oxidoreductase</keyword>
<dbReference type="SUPFAM" id="SSF52518">
    <property type="entry name" value="Thiamin diphosphate-binding fold (THDP-binding)"/>
    <property type="match status" value="1"/>
</dbReference>
<dbReference type="AlphaFoldDB" id="A0A919R501"/>
<evidence type="ECO:0000256" key="2">
    <source>
        <dbReference type="ARBA" id="ARBA00023002"/>
    </source>
</evidence>
<dbReference type="RefSeq" id="WP_203986347.1">
    <property type="nucleotide sequence ID" value="NZ_BOOU01000049.1"/>
</dbReference>
<accession>A0A919R501</accession>
<dbReference type="InterPro" id="IPR009014">
    <property type="entry name" value="Transketo_C/PFOR_II"/>
</dbReference>
<dbReference type="InterPro" id="IPR005475">
    <property type="entry name" value="Transketolase-like_Pyr-bd"/>
</dbReference>
<feature type="domain" description="Transketolase-like pyrimidine-binding" evidence="4">
    <location>
        <begin position="24"/>
        <end position="198"/>
    </location>
</feature>
<dbReference type="InterPro" id="IPR033248">
    <property type="entry name" value="Transketolase_C"/>
</dbReference>
<reference evidence="5" key="1">
    <citation type="submission" date="2021-01" db="EMBL/GenBank/DDBJ databases">
        <title>Whole genome shotgun sequence of Sphaerisporangium rufum NBRC 109079.</title>
        <authorList>
            <person name="Komaki H."/>
            <person name="Tamura T."/>
        </authorList>
    </citation>
    <scope>NUCLEOTIDE SEQUENCE</scope>
    <source>
        <strain evidence="5">NBRC 109079</strain>
    </source>
</reference>
<comment type="cofactor">
    <cofactor evidence="1">
        <name>thiamine diphosphate</name>
        <dbReference type="ChEBI" id="CHEBI:58937"/>
    </cofactor>
</comment>
<evidence type="ECO:0000256" key="3">
    <source>
        <dbReference type="ARBA" id="ARBA00023052"/>
    </source>
</evidence>
<evidence type="ECO:0000313" key="5">
    <source>
        <dbReference type="EMBL" id="GII78496.1"/>
    </source>
</evidence>
<dbReference type="GO" id="GO:0000287">
    <property type="term" value="F:magnesium ion binding"/>
    <property type="evidence" value="ECO:0007669"/>
    <property type="project" value="UniProtKB-ARBA"/>
</dbReference>
<dbReference type="SMART" id="SM00861">
    <property type="entry name" value="Transket_pyr"/>
    <property type="match status" value="1"/>
</dbReference>
<dbReference type="Pfam" id="PF02780">
    <property type="entry name" value="Transketolase_C"/>
    <property type="match status" value="1"/>
</dbReference>
<keyword evidence="6" id="KW-1185">Reference proteome</keyword>
<dbReference type="Gene3D" id="3.40.50.920">
    <property type="match status" value="1"/>
</dbReference>
<organism evidence="5 6">
    <name type="scientific">Sphaerisporangium rufum</name>
    <dbReference type="NCBI Taxonomy" id="1381558"/>
    <lineage>
        <taxon>Bacteria</taxon>
        <taxon>Bacillati</taxon>
        <taxon>Actinomycetota</taxon>
        <taxon>Actinomycetes</taxon>
        <taxon>Streptosporangiales</taxon>
        <taxon>Streptosporangiaceae</taxon>
        <taxon>Sphaerisporangium</taxon>
    </lineage>
</organism>
<evidence type="ECO:0000259" key="4">
    <source>
        <dbReference type="SMART" id="SM00861"/>
    </source>
</evidence>
<dbReference type="PANTHER" id="PTHR43257">
    <property type="entry name" value="PYRUVATE DEHYDROGENASE E1 COMPONENT BETA SUBUNIT"/>
    <property type="match status" value="1"/>
</dbReference>
<dbReference type="Proteomes" id="UP000655287">
    <property type="component" value="Unassembled WGS sequence"/>
</dbReference>
<dbReference type="Gene3D" id="3.40.50.970">
    <property type="match status" value="1"/>
</dbReference>
<dbReference type="SUPFAM" id="SSF52922">
    <property type="entry name" value="TK C-terminal domain-like"/>
    <property type="match status" value="1"/>
</dbReference>
<evidence type="ECO:0000313" key="6">
    <source>
        <dbReference type="Proteomes" id="UP000655287"/>
    </source>
</evidence>
<dbReference type="Pfam" id="PF02779">
    <property type="entry name" value="Transket_pyr"/>
    <property type="match status" value="1"/>
</dbReference>